<dbReference type="OrthoDB" id="1955171at2"/>
<accession>A0A6I5A372</accession>
<dbReference type="EMBL" id="WMEQ01000002">
    <property type="protein sequence ID" value="MYL32879.1"/>
    <property type="molecule type" value="Genomic_DNA"/>
</dbReference>
<gene>
    <name evidence="1" type="ORF">GLW05_04630</name>
</gene>
<evidence type="ECO:0000313" key="1">
    <source>
        <dbReference type="EMBL" id="MYL32879.1"/>
    </source>
</evidence>
<sequence length="70" mass="8218">MQMAFGKKNQQEVKKEDLKIWECTSEDCNAWMRDNFKSQETPKCPICQNDMATSMKELQVVENNSGNWNK</sequence>
<evidence type="ECO:0000313" key="2">
    <source>
        <dbReference type="Proteomes" id="UP000468638"/>
    </source>
</evidence>
<protein>
    <submittedName>
        <fullName evidence="1">Cold-shock protein</fullName>
    </submittedName>
</protein>
<proteinExistence type="predicted"/>
<dbReference type="Proteomes" id="UP000468638">
    <property type="component" value="Unassembled WGS sequence"/>
</dbReference>
<dbReference type="AlphaFoldDB" id="A0A6I5A372"/>
<dbReference type="Pfam" id="PF14169">
    <property type="entry name" value="YdjO"/>
    <property type="match status" value="1"/>
</dbReference>
<dbReference type="InterPro" id="IPR025916">
    <property type="entry name" value="YdjO"/>
</dbReference>
<organism evidence="1 2">
    <name type="scientific">Pontibacillus yanchengensis</name>
    <dbReference type="NCBI Taxonomy" id="462910"/>
    <lineage>
        <taxon>Bacteria</taxon>
        <taxon>Bacillati</taxon>
        <taxon>Bacillota</taxon>
        <taxon>Bacilli</taxon>
        <taxon>Bacillales</taxon>
        <taxon>Bacillaceae</taxon>
        <taxon>Pontibacillus</taxon>
    </lineage>
</organism>
<comment type="caution">
    <text evidence="1">The sequence shown here is derived from an EMBL/GenBank/DDBJ whole genome shotgun (WGS) entry which is preliminary data.</text>
</comment>
<name>A0A6I5A372_9BACI</name>
<reference evidence="1 2" key="1">
    <citation type="submission" date="2019-11" db="EMBL/GenBank/DDBJ databases">
        <title>Genome sequences of 17 halophilic strains isolated from different environments.</title>
        <authorList>
            <person name="Furrow R.E."/>
        </authorList>
    </citation>
    <scope>NUCLEOTIDE SEQUENCE [LARGE SCALE GENOMIC DNA]</scope>
    <source>
        <strain evidence="1 2">22514_16_FS</strain>
    </source>
</reference>